<name>A0A8D5JQT0_9PROT</name>
<gene>
    <name evidence="1" type="ORF">ZMTM_10350</name>
</gene>
<dbReference type="KEGG" id="mpau:ZMTM_10350"/>
<dbReference type="Proteomes" id="UP000826722">
    <property type="component" value="Chromosome"/>
</dbReference>
<organism evidence="1 2">
    <name type="scientific">Methyloradius palustris</name>
    <dbReference type="NCBI Taxonomy" id="2778876"/>
    <lineage>
        <taxon>Bacteria</taxon>
        <taxon>Pseudomonadati</taxon>
        <taxon>Pseudomonadota</taxon>
        <taxon>Betaproteobacteria</taxon>
        <taxon>Nitrosomonadales</taxon>
        <taxon>Methylophilaceae</taxon>
        <taxon>Methyloradius</taxon>
    </lineage>
</organism>
<dbReference type="EMBL" id="AP024110">
    <property type="protein sequence ID" value="BCM24776.1"/>
    <property type="molecule type" value="Genomic_DNA"/>
</dbReference>
<proteinExistence type="predicted"/>
<dbReference type="RefSeq" id="WP_221765271.1">
    <property type="nucleotide sequence ID" value="NZ_AP024110.1"/>
</dbReference>
<accession>A0A8D5JQT0</accession>
<dbReference type="AlphaFoldDB" id="A0A8D5JQT0"/>
<protein>
    <recommendedName>
        <fullName evidence="3">Formate dehydrogenase</fullName>
    </recommendedName>
</protein>
<reference evidence="1" key="1">
    <citation type="journal article" date="2021" name="Arch. Microbiol.">
        <title>Methyloradius palustris gen. nov., sp. nov., a methanol-oxidizing bacterium isolated from snow.</title>
        <authorList>
            <person name="Miyadera T."/>
            <person name="Kojima H."/>
            <person name="Fukui M."/>
        </authorList>
    </citation>
    <scope>NUCLEOTIDE SEQUENCE</scope>
    <source>
        <strain evidence="1">Zm11</strain>
    </source>
</reference>
<evidence type="ECO:0008006" key="3">
    <source>
        <dbReference type="Google" id="ProtNLM"/>
    </source>
</evidence>
<evidence type="ECO:0000313" key="2">
    <source>
        <dbReference type="Proteomes" id="UP000826722"/>
    </source>
</evidence>
<keyword evidence="2" id="KW-1185">Reference proteome</keyword>
<evidence type="ECO:0000313" key="1">
    <source>
        <dbReference type="EMBL" id="BCM24776.1"/>
    </source>
</evidence>
<dbReference type="Pfam" id="PF11390">
    <property type="entry name" value="FdsD"/>
    <property type="match status" value="1"/>
</dbReference>
<sequence length="74" mass="8333">MKIETLVTMANQIGDFFRSYPDVEQAKHDIASHLKRFWALGMRQQIVAHVKDNNAEGLHALVSDAIRENSALLA</sequence>
<dbReference type="InterPro" id="IPR021074">
    <property type="entry name" value="Formate_DH_dsu"/>
</dbReference>